<keyword evidence="3" id="KW-1185">Reference proteome</keyword>
<dbReference type="Proteomes" id="UP001062165">
    <property type="component" value="Chromosome"/>
</dbReference>
<feature type="domain" description="DUF7079" evidence="1">
    <location>
        <begin position="7"/>
        <end position="117"/>
    </location>
</feature>
<reference evidence="2" key="1">
    <citation type="submission" date="2022-10" db="EMBL/GenBank/DDBJ databases">
        <title>Comparative genomics and taxonomic characterization of three novel marine species of genus Reichenbachiella exhibiting antioxidant and polysaccharide degradation activities.</title>
        <authorList>
            <person name="Muhammad N."/>
            <person name="Lee Y.-J."/>
            <person name="Ko J."/>
            <person name="Kim S.-G."/>
        </authorList>
    </citation>
    <scope>NUCLEOTIDE SEQUENCE</scope>
    <source>
        <strain evidence="2">Wsw4-B4</strain>
    </source>
</reference>
<evidence type="ECO:0000259" key="1">
    <source>
        <dbReference type="Pfam" id="PF23296"/>
    </source>
</evidence>
<proteinExistence type="predicted"/>
<gene>
    <name evidence="2" type="ORF">N7E81_03695</name>
</gene>
<dbReference type="RefSeq" id="WP_263051931.1">
    <property type="nucleotide sequence ID" value="NZ_CP106735.1"/>
</dbReference>
<evidence type="ECO:0000313" key="2">
    <source>
        <dbReference type="EMBL" id="UXX80201.1"/>
    </source>
</evidence>
<dbReference type="InterPro" id="IPR055507">
    <property type="entry name" value="DUF7079"/>
</dbReference>
<accession>A0ABY6D216</accession>
<dbReference type="Pfam" id="PF23296">
    <property type="entry name" value="DUF7079"/>
    <property type="match status" value="1"/>
</dbReference>
<dbReference type="EMBL" id="CP106735">
    <property type="protein sequence ID" value="UXX80201.1"/>
    <property type="molecule type" value="Genomic_DNA"/>
</dbReference>
<evidence type="ECO:0000313" key="3">
    <source>
        <dbReference type="Proteomes" id="UP001062165"/>
    </source>
</evidence>
<sequence>MSREDLEKRQVLWLALSELYLDTELSDQDYNFIKVQVLQAGFSLQDAESIDRYEVFPLLYSNLLSPVGVWSGFDKNWLYQNCEKYYTIRGSLFHQWKCDWLCMIYGKIRKDIWAKLNS</sequence>
<organism evidence="2 3">
    <name type="scientific">Reichenbachiella carrageenanivorans</name>
    <dbReference type="NCBI Taxonomy" id="2979869"/>
    <lineage>
        <taxon>Bacteria</taxon>
        <taxon>Pseudomonadati</taxon>
        <taxon>Bacteroidota</taxon>
        <taxon>Cytophagia</taxon>
        <taxon>Cytophagales</taxon>
        <taxon>Reichenbachiellaceae</taxon>
        <taxon>Reichenbachiella</taxon>
    </lineage>
</organism>
<name>A0ABY6D216_9BACT</name>
<protein>
    <recommendedName>
        <fullName evidence="1">DUF7079 domain-containing protein</fullName>
    </recommendedName>
</protein>